<evidence type="ECO:0000256" key="1">
    <source>
        <dbReference type="ARBA" id="ARBA00005381"/>
    </source>
</evidence>
<evidence type="ECO:0000256" key="2">
    <source>
        <dbReference type="SAM" id="Coils"/>
    </source>
</evidence>
<gene>
    <name evidence="4" type="ORF">H4683_001932</name>
</gene>
<proteinExistence type="inferred from homology"/>
<dbReference type="InterPro" id="IPR050697">
    <property type="entry name" value="Adenylyl/Guanylyl_Cyclase_3/4"/>
</dbReference>
<organism evidence="4 5">
    <name type="scientific">Sporosarcina limicola</name>
    <dbReference type="NCBI Taxonomy" id="34101"/>
    <lineage>
        <taxon>Bacteria</taxon>
        <taxon>Bacillati</taxon>
        <taxon>Bacillota</taxon>
        <taxon>Bacilli</taxon>
        <taxon>Bacillales</taxon>
        <taxon>Caryophanaceae</taxon>
        <taxon>Sporosarcina</taxon>
    </lineage>
</organism>
<dbReference type="GO" id="GO:0004016">
    <property type="term" value="F:adenylate cyclase activity"/>
    <property type="evidence" value="ECO:0007669"/>
    <property type="project" value="UniProtKB-ARBA"/>
</dbReference>
<evidence type="ECO:0000313" key="4">
    <source>
        <dbReference type="EMBL" id="MBE1554854.1"/>
    </source>
</evidence>
<dbReference type="PANTHER" id="PTHR43081">
    <property type="entry name" value="ADENYLATE CYCLASE, TERMINAL-DIFFERENTIATION SPECIFIC-RELATED"/>
    <property type="match status" value="1"/>
</dbReference>
<name>A0A927MHM2_9BACL</name>
<dbReference type="PROSITE" id="PS50125">
    <property type="entry name" value="GUANYLATE_CYCLASE_2"/>
    <property type="match status" value="1"/>
</dbReference>
<dbReference type="InterPro" id="IPR001054">
    <property type="entry name" value="A/G_cyclase"/>
</dbReference>
<dbReference type="AlphaFoldDB" id="A0A927MHM2"/>
<comment type="caution">
    <text evidence="4">The sequence shown here is derived from an EMBL/GenBank/DDBJ whole genome shotgun (WGS) entry which is preliminary data.</text>
</comment>
<comment type="similarity">
    <text evidence="1">Belongs to the adenylyl cyclase class-3 family.</text>
</comment>
<dbReference type="Gene3D" id="3.30.70.1230">
    <property type="entry name" value="Nucleotide cyclase"/>
    <property type="match status" value="1"/>
</dbReference>
<evidence type="ECO:0000259" key="3">
    <source>
        <dbReference type="PROSITE" id="PS50125"/>
    </source>
</evidence>
<protein>
    <submittedName>
        <fullName evidence="4">Class 3 adenylate cyclase</fullName>
    </submittedName>
</protein>
<dbReference type="GO" id="GO:0035556">
    <property type="term" value="P:intracellular signal transduction"/>
    <property type="evidence" value="ECO:0007669"/>
    <property type="project" value="InterPro"/>
</dbReference>
<feature type="domain" description="Guanylate cyclase" evidence="3">
    <location>
        <begin position="53"/>
        <end position="190"/>
    </location>
</feature>
<dbReference type="Proteomes" id="UP000658225">
    <property type="component" value="Unassembled WGS sequence"/>
</dbReference>
<dbReference type="SUPFAM" id="SSF55073">
    <property type="entry name" value="Nucleotide cyclase"/>
    <property type="match status" value="1"/>
</dbReference>
<keyword evidence="5" id="KW-1185">Reference proteome</keyword>
<accession>A0A927MHM2</accession>
<dbReference type="PANTHER" id="PTHR43081:SF1">
    <property type="entry name" value="ADENYLATE CYCLASE, TERMINAL-DIFFERENTIATION SPECIFIC"/>
    <property type="match status" value="1"/>
</dbReference>
<evidence type="ECO:0000313" key="5">
    <source>
        <dbReference type="Proteomes" id="UP000658225"/>
    </source>
</evidence>
<dbReference type="InterPro" id="IPR029787">
    <property type="entry name" value="Nucleotide_cyclase"/>
</dbReference>
<feature type="coiled-coil region" evidence="2">
    <location>
        <begin position="294"/>
        <end position="331"/>
    </location>
</feature>
<reference evidence="4" key="1">
    <citation type="submission" date="2020-10" db="EMBL/GenBank/DDBJ databases">
        <title>Genomic Encyclopedia of Type Strains, Phase IV (KMG-IV): sequencing the most valuable type-strain genomes for metagenomic binning, comparative biology and taxonomic classification.</title>
        <authorList>
            <person name="Goeker M."/>
        </authorList>
    </citation>
    <scope>NUCLEOTIDE SEQUENCE</scope>
    <source>
        <strain evidence="4">DSM 13886</strain>
    </source>
</reference>
<keyword evidence="2" id="KW-0175">Coiled coil</keyword>
<sequence>MSTIGWETLNEIKEKIEGIFTTEMEVNDFTGDTVPSIDDLPDKNKGLIITNCSILFVDIRSSTQLSDRSQAKSMAKIYRAFARAMSICIYSSGGSVRQIAGDRVMGVFVDDAEQGSVTKALNAARAIITVVEHVFNPLCKTNINNKTIECGVGIDTGRVLTTSIGIKHEEDDARDLVWAGKTANVASKLTDFALVREIFITNRVFDKIPATLKTDIWEKRFRIKGDSIYEGYGTIDYYLDCIEERETTGKQTDDILNPNNERKQNEQVVTTIIEDVRQKTLSLLKQFESVIQRENRVREQEQQVTDKIATLEKKEQELLEKESKISSATEYARNKAIYEVKVLFFKENIDSFTMETALQLMNEVETLGGKMGLSTAHCHNDLYYWKLVRFFNDKEPLIAFTLIIEQLKNQLPYLVFPDKNKIVTVVKKLGKERDYLEAVLYCIKYYNINQEKRLELWEILKSLGLDNAIIGNPFILLK</sequence>
<dbReference type="RefSeq" id="WP_192598609.1">
    <property type="nucleotide sequence ID" value="NZ_JADBEL010000009.1"/>
</dbReference>
<dbReference type="GO" id="GO:0009190">
    <property type="term" value="P:cyclic nucleotide biosynthetic process"/>
    <property type="evidence" value="ECO:0007669"/>
    <property type="project" value="InterPro"/>
</dbReference>
<dbReference type="EMBL" id="JADBEL010000009">
    <property type="protein sequence ID" value="MBE1554854.1"/>
    <property type="molecule type" value="Genomic_DNA"/>
</dbReference>
<dbReference type="CDD" id="cd07302">
    <property type="entry name" value="CHD"/>
    <property type="match status" value="1"/>
</dbReference>
<dbReference type="Pfam" id="PF00211">
    <property type="entry name" value="Guanylate_cyc"/>
    <property type="match status" value="1"/>
</dbReference>